<evidence type="ECO:0000256" key="1">
    <source>
        <dbReference type="ARBA" id="ARBA00022729"/>
    </source>
</evidence>
<dbReference type="SUPFAM" id="SSF53822">
    <property type="entry name" value="Periplasmic binding protein-like I"/>
    <property type="match status" value="1"/>
</dbReference>
<evidence type="ECO:0000313" key="3">
    <source>
        <dbReference type="EMBL" id="GAF82453.1"/>
    </source>
</evidence>
<sequence>MNRKIRVFTFMLVFAFIWAIPAPSVFAAEPIVIGVPTSLGFLEGKESHKAVQMAVSEINAKGGVNVRGTKRPFKVYATDLRDAAAGVPVPEALLGIEKLILEKKPTAIVVGPFRSEALLAAMDIFAKYKTPMLGSIAMSPGSEAKIKKDPEKYKYVFRVSMNVIYWVKLLAGTNATLKNQFGFDKVYIMNQDVAWARGTAGGMAKKVYPKLGIEVVGHDQFPTGFSDFSAALMKAKAKGAGILFTCFDMPESGVLVKQWKSIKVPALIAGFVSPMAGEVAWKTFDGKIGGLMNAIFELGNMPSAKYAPARNFYNKYKKTYG</sequence>
<comment type="caution">
    <text evidence="3">The sequence shown here is derived from an EMBL/GenBank/DDBJ whole genome shotgun (WGS) entry which is preliminary data.</text>
</comment>
<protein>
    <recommendedName>
        <fullName evidence="2">Leucine-binding protein domain-containing protein</fullName>
    </recommendedName>
</protein>
<accession>X0SN16</accession>
<dbReference type="InterPro" id="IPR028081">
    <property type="entry name" value="Leu-bd"/>
</dbReference>
<dbReference type="PANTHER" id="PTHR30483:SF6">
    <property type="entry name" value="PERIPLASMIC BINDING PROTEIN OF ABC TRANSPORTER FOR NATURAL AMINO ACIDS"/>
    <property type="match status" value="1"/>
</dbReference>
<dbReference type="EMBL" id="BARS01002183">
    <property type="protein sequence ID" value="GAF82453.1"/>
    <property type="molecule type" value="Genomic_DNA"/>
</dbReference>
<dbReference type="PANTHER" id="PTHR30483">
    <property type="entry name" value="LEUCINE-SPECIFIC-BINDING PROTEIN"/>
    <property type="match status" value="1"/>
</dbReference>
<dbReference type="InterPro" id="IPR028082">
    <property type="entry name" value="Peripla_BP_I"/>
</dbReference>
<dbReference type="Pfam" id="PF13458">
    <property type="entry name" value="Peripla_BP_6"/>
    <property type="match status" value="1"/>
</dbReference>
<reference evidence="3" key="1">
    <citation type="journal article" date="2014" name="Front. Microbiol.">
        <title>High frequency of phylogenetically diverse reductive dehalogenase-homologous genes in deep subseafloor sedimentary metagenomes.</title>
        <authorList>
            <person name="Kawai M."/>
            <person name="Futagami T."/>
            <person name="Toyoda A."/>
            <person name="Takaki Y."/>
            <person name="Nishi S."/>
            <person name="Hori S."/>
            <person name="Arai W."/>
            <person name="Tsubouchi T."/>
            <person name="Morono Y."/>
            <person name="Uchiyama I."/>
            <person name="Ito T."/>
            <person name="Fujiyama A."/>
            <person name="Inagaki F."/>
            <person name="Takami H."/>
        </authorList>
    </citation>
    <scope>NUCLEOTIDE SEQUENCE</scope>
    <source>
        <strain evidence="3">Expedition CK06-06</strain>
    </source>
</reference>
<proteinExistence type="predicted"/>
<dbReference type="InterPro" id="IPR051010">
    <property type="entry name" value="BCAA_transport"/>
</dbReference>
<gene>
    <name evidence="3" type="ORF">S01H1_04101</name>
</gene>
<name>X0SN16_9ZZZZ</name>
<feature type="domain" description="Leucine-binding protein" evidence="2">
    <location>
        <begin position="44"/>
        <end position="321"/>
    </location>
</feature>
<keyword evidence="1" id="KW-0732">Signal</keyword>
<feature type="non-terminal residue" evidence="3">
    <location>
        <position position="321"/>
    </location>
</feature>
<evidence type="ECO:0000259" key="2">
    <source>
        <dbReference type="Pfam" id="PF13458"/>
    </source>
</evidence>
<dbReference type="Gene3D" id="3.40.50.2300">
    <property type="match status" value="2"/>
</dbReference>
<dbReference type="CDD" id="cd06345">
    <property type="entry name" value="PBP1_ABC_ligand_binding-like"/>
    <property type="match status" value="1"/>
</dbReference>
<organism evidence="3">
    <name type="scientific">marine sediment metagenome</name>
    <dbReference type="NCBI Taxonomy" id="412755"/>
    <lineage>
        <taxon>unclassified sequences</taxon>
        <taxon>metagenomes</taxon>
        <taxon>ecological metagenomes</taxon>
    </lineage>
</organism>
<dbReference type="AlphaFoldDB" id="X0SN16"/>